<reference evidence="2 3" key="1">
    <citation type="journal article" date="2023" name="Proc. Natl. Acad. Sci. U.S.A.">
        <title>A global phylogenomic analysis of the shiitake genus Lentinula.</title>
        <authorList>
            <person name="Sierra-Patev S."/>
            <person name="Min B."/>
            <person name="Naranjo-Ortiz M."/>
            <person name="Looney B."/>
            <person name="Konkel Z."/>
            <person name="Slot J.C."/>
            <person name="Sakamoto Y."/>
            <person name="Steenwyk J.L."/>
            <person name="Rokas A."/>
            <person name="Carro J."/>
            <person name="Camarero S."/>
            <person name="Ferreira P."/>
            <person name="Molpeceres G."/>
            <person name="Ruiz-Duenas F.J."/>
            <person name="Serrano A."/>
            <person name="Henrissat B."/>
            <person name="Drula E."/>
            <person name="Hughes K.W."/>
            <person name="Mata J.L."/>
            <person name="Ishikawa N.K."/>
            <person name="Vargas-Isla R."/>
            <person name="Ushijima S."/>
            <person name="Smith C.A."/>
            <person name="Donoghue J."/>
            <person name="Ahrendt S."/>
            <person name="Andreopoulos W."/>
            <person name="He G."/>
            <person name="LaButti K."/>
            <person name="Lipzen A."/>
            <person name="Ng V."/>
            <person name="Riley R."/>
            <person name="Sandor L."/>
            <person name="Barry K."/>
            <person name="Martinez A.T."/>
            <person name="Xiao Y."/>
            <person name="Gibbons J.G."/>
            <person name="Terashima K."/>
            <person name="Grigoriev I.V."/>
            <person name="Hibbett D."/>
        </authorList>
    </citation>
    <scope>NUCLEOTIDE SEQUENCE [LARGE SCALE GENOMIC DNA]</scope>
    <source>
        <strain evidence="2 3">TFB7810</strain>
    </source>
</reference>
<evidence type="ECO:0000256" key="1">
    <source>
        <dbReference type="SAM" id="MobiDB-lite"/>
    </source>
</evidence>
<evidence type="ECO:0000313" key="3">
    <source>
        <dbReference type="Proteomes" id="UP001142393"/>
    </source>
</evidence>
<evidence type="ECO:0000313" key="2">
    <source>
        <dbReference type="EMBL" id="KAJ3750960.1"/>
    </source>
</evidence>
<feature type="compositionally biased region" description="Polar residues" evidence="1">
    <location>
        <begin position="180"/>
        <end position="190"/>
    </location>
</feature>
<feature type="compositionally biased region" description="Low complexity" evidence="1">
    <location>
        <begin position="163"/>
        <end position="176"/>
    </location>
</feature>
<name>A0A9W8PBS2_9AGAR</name>
<dbReference type="Proteomes" id="UP001142393">
    <property type="component" value="Unassembled WGS sequence"/>
</dbReference>
<comment type="caution">
    <text evidence="2">The sequence shown here is derived from an EMBL/GenBank/DDBJ whole genome shotgun (WGS) entry which is preliminary data.</text>
</comment>
<feature type="region of interest" description="Disordered" evidence="1">
    <location>
        <begin position="500"/>
        <end position="561"/>
    </location>
</feature>
<protein>
    <submittedName>
        <fullName evidence="2">Uncharacterized protein</fullName>
    </submittedName>
</protein>
<feature type="compositionally biased region" description="Low complexity" evidence="1">
    <location>
        <begin position="191"/>
        <end position="202"/>
    </location>
</feature>
<feature type="compositionally biased region" description="Low complexity" evidence="1">
    <location>
        <begin position="66"/>
        <end position="77"/>
    </location>
</feature>
<feature type="compositionally biased region" description="Low complexity" evidence="1">
    <location>
        <begin position="18"/>
        <end position="31"/>
    </location>
</feature>
<dbReference type="EMBL" id="JANVFU010000001">
    <property type="protein sequence ID" value="KAJ3750960.1"/>
    <property type="molecule type" value="Genomic_DNA"/>
</dbReference>
<feature type="region of interest" description="Disordered" evidence="1">
    <location>
        <begin position="158"/>
        <end position="207"/>
    </location>
</feature>
<feature type="region of interest" description="Disordered" evidence="1">
    <location>
        <begin position="320"/>
        <end position="357"/>
    </location>
</feature>
<feature type="region of interest" description="Disordered" evidence="1">
    <location>
        <begin position="102"/>
        <end position="140"/>
    </location>
</feature>
<gene>
    <name evidence="2" type="ORF">DFH05DRAFT_1410862</name>
</gene>
<feature type="compositionally biased region" description="Polar residues" evidence="1">
    <location>
        <begin position="502"/>
        <end position="533"/>
    </location>
</feature>
<proteinExistence type="predicted"/>
<feature type="region of interest" description="Disordered" evidence="1">
    <location>
        <begin position="48"/>
        <end position="83"/>
    </location>
</feature>
<sequence>MASSKTESDPNVVEESKTSTPSSSQSTGNSTLPKAKLSAFARFKTLTTGGYKSTPEPQFPPTNWELSGLSSNGSGASDWDQKADQYKAGLEKWREEVKALTLREEYEKKHTTRASQEGSGSAEAGGSGDQDNMQDAPDTRTLAMKIKALIDEKFTFTGGKSQSAPATLSPATSSDAITHVESSSINPSVSTTPPAAETPNATSGSMFGSVDATLARFLSSESIMNGEVGKGLEKGRESVWAMLDKLGAMAGATDPLAKTSTDKSKGRVTDIRTSDNELSIAEGLDSEEGIMMCTPLQPTQDLPEIAESELEYVDDEQMLAGDGRQTPKPAAELNAPVTVPRTEPKPAPKSKPKRTFYPSSTKLSLQVTWWGYRLFLPPPIIAQLSSAHIAAAKRGAMITAALKWLIDQVPLMVVPPQMRASILMLKRVSPYLGYVGAFVAWSWGRIQAKNEGQGVVLTATWLLPIAILPAAWDFEVHGRPRDHEAVAHGVAETGTTRAAMLDSQSSGAEVPNSSTPTGNQASEDTGVISTSPSADRPSFLSAATRRWNSMTKVSSTKEKNE</sequence>
<organism evidence="2 3">
    <name type="scientific">Lentinula detonsa</name>
    <dbReference type="NCBI Taxonomy" id="2804962"/>
    <lineage>
        <taxon>Eukaryota</taxon>
        <taxon>Fungi</taxon>
        <taxon>Dikarya</taxon>
        <taxon>Basidiomycota</taxon>
        <taxon>Agaricomycotina</taxon>
        <taxon>Agaricomycetes</taxon>
        <taxon>Agaricomycetidae</taxon>
        <taxon>Agaricales</taxon>
        <taxon>Marasmiineae</taxon>
        <taxon>Omphalotaceae</taxon>
        <taxon>Lentinula</taxon>
    </lineage>
</organism>
<keyword evidence="3" id="KW-1185">Reference proteome</keyword>
<dbReference type="AlphaFoldDB" id="A0A9W8PBS2"/>
<accession>A0A9W8PBS2</accession>
<feature type="region of interest" description="Disordered" evidence="1">
    <location>
        <begin position="1"/>
        <end position="36"/>
    </location>
</feature>